<dbReference type="Proteomes" id="UP000215002">
    <property type="component" value="Chromosome"/>
</dbReference>
<organism evidence="2 3">
    <name type="scientific">Mucilaginibacter xinganensis</name>
    <dbReference type="NCBI Taxonomy" id="1234841"/>
    <lineage>
        <taxon>Bacteria</taxon>
        <taxon>Pseudomonadati</taxon>
        <taxon>Bacteroidota</taxon>
        <taxon>Sphingobacteriia</taxon>
        <taxon>Sphingobacteriales</taxon>
        <taxon>Sphingobacteriaceae</taxon>
        <taxon>Mucilaginibacter</taxon>
    </lineage>
</organism>
<keyword evidence="1" id="KW-0472">Membrane</keyword>
<dbReference type="AlphaFoldDB" id="A0A223NSG3"/>
<dbReference type="KEGG" id="muc:MuYL_0724"/>
<evidence type="ECO:0000256" key="1">
    <source>
        <dbReference type="SAM" id="Phobius"/>
    </source>
</evidence>
<keyword evidence="1" id="KW-0812">Transmembrane</keyword>
<gene>
    <name evidence="2" type="ORF">MuYL_0724</name>
</gene>
<name>A0A223NSG3_9SPHI</name>
<keyword evidence="3" id="KW-1185">Reference proteome</keyword>
<sequence length="50" mass="5542">MVINSTTLINGIRQHETWRIVVGAISLALMLIAVVLTFIGYKRNNGEQVS</sequence>
<protein>
    <submittedName>
        <fullName evidence="2">Uncharacterized protein</fullName>
    </submittedName>
</protein>
<reference evidence="2 3" key="1">
    <citation type="submission" date="2017-08" db="EMBL/GenBank/DDBJ databases">
        <title>Complete genome sequence of Mucilaginibacter sp. strain BJC16-A31.</title>
        <authorList>
            <consortium name="Henan University of Science and Technology"/>
            <person name="You X."/>
        </authorList>
    </citation>
    <scope>NUCLEOTIDE SEQUENCE [LARGE SCALE GENOMIC DNA]</scope>
    <source>
        <strain evidence="2 3">BJC16-A31</strain>
    </source>
</reference>
<feature type="transmembrane region" description="Helical" evidence="1">
    <location>
        <begin position="20"/>
        <end position="41"/>
    </location>
</feature>
<accession>A0A223NSG3</accession>
<evidence type="ECO:0000313" key="3">
    <source>
        <dbReference type="Proteomes" id="UP000215002"/>
    </source>
</evidence>
<proteinExistence type="predicted"/>
<dbReference type="EMBL" id="CP022743">
    <property type="protein sequence ID" value="ASU32624.1"/>
    <property type="molecule type" value="Genomic_DNA"/>
</dbReference>
<keyword evidence="1" id="KW-1133">Transmembrane helix</keyword>
<evidence type="ECO:0000313" key="2">
    <source>
        <dbReference type="EMBL" id="ASU32624.1"/>
    </source>
</evidence>